<dbReference type="Gene3D" id="3.90.550.10">
    <property type="entry name" value="Spore Coat Polysaccharide Biosynthesis Protein SpsA, Chain A"/>
    <property type="match status" value="1"/>
</dbReference>
<reference evidence="2 3" key="1">
    <citation type="submission" date="2017-08" db="EMBL/GenBank/DDBJ databases">
        <title>Mesorhizobium wenxinae sp. nov., a novel rhizobial species isolated from root nodules of chickpea (Cicer arietinum L.).</title>
        <authorList>
            <person name="Zhang J."/>
        </authorList>
    </citation>
    <scope>NUCLEOTIDE SEQUENCE [LARGE SCALE GENOMIC DNA]</scope>
    <source>
        <strain evidence="2 3">SDW018</strain>
    </source>
</reference>
<proteinExistence type="predicted"/>
<accession>A0A271LNI1</accession>
<gene>
    <name evidence="2" type="ORF">CIT26_14970</name>
</gene>
<evidence type="ECO:0000313" key="2">
    <source>
        <dbReference type="EMBL" id="PAQ08905.1"/>
    </source>
</evidence>
<dbReference type="OrthoDB" id="8416156at2"/>
<sequence>MHTAVAIPCLNEAATLADVCVSLGYGNPTRAPPPDTTLILVDNGSTDETVSVMEAIHRNHPSAVILGAEPDRGYIPPRHRGALLAKEMADTRGIPADALLILQADADTLYDQNYLKAMKTAAASAPGSIIEGVAHEDFSFEAAHVGYETRCTAADAVIAGLLVPEAEEVILDDKVAGYRLSDYLRWGGLQREFDRNGEEIHAETSRLYIRAKTSGAGRVRAGQAIAYPSRRKLEADPLAYFATAGFPRESRWRQRWTLMHPRVLSLDDFERPDSERVIEGAAFVRQIHTLVLFALLPIHVQVALGTRARPPAGSPLAALLHAVEVNLNIVRTRPGKIFEAFFQLADEEPQLFVDCVHAVHAAAS</sequence>
<feature type="domain" description="Glycosyltransferase 2-like" evidence="1">
    <location>
        <begin position="5"/>
        <end position="122"/>
    </location>
</feature>
<keyword evidence="3" id="KW-1185">Reference proteome</keyword>
<organism evidence="2 3">
    <name type="scientific">Mesorhizobium temperatum</name>
    <dbReference type="NCBI Taxonomy" id="241416"/>
    <lineage>
        <taxon>Bacteria</taxon>
        <taxon>Pseudomonadati</taxon>
        <taxon>Pseudomonadota</taxon>
        <taxon>Alphaproteobacteria</taxon>
        <taxon>Hyphomicrobiales</taxon>
        <taxon>Phyllobacteriaceae</taxon>
        <taxon>Mesorhizobium</taxon>
    </lineage>
</organism>
<dbReference type="CDD" id="cd00761">
    <property type="entry name" value="Glyco_tranf_GTA_type"/>
    <property type="match status" value="1"/>
</dbReference>
<dbReference type="RefSeq" id="WP_095493329.1">
    <property type="nucleotide sequence ID" value="NZ_NPKJ01000045.1"/>
</dbReference>
<evidence type="ECO:0000259" key="1">
    <source>
        <dbReference type="Pfam" id="PF00535"/>
    </source>
</evidence>
<dbReference type="SUPFAM" id="SSF53448">
    <property type="entry name" value="Nucleotide-diphospho-sugar transferases"/>
    <property type="match status" value="1"/>
</dbReference>
<protein>
    <recommendedName>
        <fullName evidence="1">Glycosyltransferase 2-like domain-containing protein</fullName>
    </recommendedName>
</protein>
<dbReference type="EMBL" id="NPKJ01000045">
    <property type="protein sequence ID" value="PAQ08905.1"/>
    <property type="molecule type" value="Genomic_DNA"/>
</dbReference>
<comment type="caution">
    <text evidence="2">The sequence shown here is derived from an EMBL/GenBank/DDBJ whole genome shotgun (WGS) entry which is preliminary data.</text>
</comment>
<evidence type="ECO:0000313" key="3">
    <source>
        <dbReference type="Proteomes" id="UP000216442"/>
    </source>
</evidence>
<dbReference type="AlphaFoldDB" id="A0A271LNI1"/>
<dbReference type="InterPro" id="IPR001173">
    <property type="entry name" value="Glyco_trans_2-like"/>
</dbReference>
<dbReference type="InterPro" id="IPR029044">
    <property type="entry name" value="Nucleotide-diphossugar_trans"/>
</dbReference>
<dbReference type="Proteomes" id="UP000216442">
    <property type="component" value="Unassembled WGS sequence"/>
</dbReference>
<name>A0A271LNI1_9HYPH</name>
<dbReference type="Pfam" id="PF00535">
    <property type="entry name" value="Glycos_transf_2"/>
    <property type="match status" value="1"/>
</dbReference>